<dbReference type="EMBL" id="JACHDB010000001">
    <property type="protein sequence ID" value="MBB5434758.1"/>
    <property type="molecule type" value="Genomic_DNA"/>
</dbReference>
<evidence type="ECO:0000256" key="7">
    <source>
        <dbReference type="ARBA" id="ARBA00023157"/>
    </source>
</evidence>
<dbReference type="InterPro" id="IPR001316">
    <property type="entry name" value="Pept_S1A_streptogrisin"/>
</dbReference>
<dbReference type="InterPro" id="IPR035070">
    <property type="entry name" value="Streptogrisin_prodomain"/>
</dbReference>
<dbReference type="AlphaFoldDB" id="A0A7W8QQJ2"/>
<evidence type="ECO:0000256" key="8">
    <source>
        <dbReference type="PIRSR" id="PIRSR001134-1"/>
    </source>
</evidence>
<dbReference type="SUPFAM" id="SSF50494">
    <property type="entry name" value="Trypsin-like serine proteases"/>
    <property type="match status" value="1"/>
</dbReference>
<evidence type="ECO:0000259" key="11">
    <source>
        <dbReference type="Pfam" id="PF02983"/>
    </source>
</evidence>
<feature type="disulfide bond" evidence="9">
    <location>
        <begin position="336"/>
        <end position="363"/>
    </location>
</feature>
<dbReference type="InterPro" id="IPR043504">
    <property type="entry name" value="Peptidase_S1_PA_chymotrypsin"/>
</dbReference>
<dbReference type="RefSeq" id="WP_184395692.1">
    <property type="nucleotide sequence ID" value="NZ_BAAAJD010000207.1"/>
</dbReference>
<feature type="active site" description="Charge relay system" evidence="8">
    <location>
        <position position="261"/>
    </location>
</feature>
<dbReference type="InterPro" id="IPR004236">
    <property type="entry name" value="Pept_S1_alpha_lytic"/>
</dbReference>
<feature type="region of interest" description="Disordered" evidence="10">
    <location>
        <begin position="338"/>
        <end position="360"/>
    </location>
</feature>
<evidence type="ECO:0000256" key="2">
    <source>
        <dbReference type="ARBA" id="ARBA00022670"/>
    </source>
</evidence>
<dbReference type="PRINTS" id="PR00861">
    <property type="entry name" value="ALYTICPTASE"/>
</dbReference>
<evidence type="ECO:0000256" key="1">
    <source>
        <dbReference type="ARBA" id="ARBA00007664"/>
    </source>
</evidence>
<evidence type="ECO:0000256" key="6">
    <source>
        <dbReference type="ARBA" id="ARBA00023145"/>
    </source>
</evidence>
<accession>A0A7W8QQJ2</accession>
<evidence type="ECO:0000256" key="4">
    <source>
        <dbReference type="ARBA" id="ARBA00022801"/>
    </source>
</evidence>
<evidence type="ECO:0000313" key="12">
    <source>
        <dbReference type="EMBL" id="MBB5434758.1"/>
    </source>
</evidence>
<dbReference type="Proteomes" id="UP000572635">
    <property type="component" value="Unassembled WGS sequence"/>
</dbReference>
<protein>
    <submittedName>
        <fullName evidence="12">Streptogrisin C</fullName>
        <ecNumber evidence="12">3.4.21.-</ecNumber>
    </submittedName>
</protein>
<keyword evidence="2" id="KW-0645">Protease</keyword>
<evidence type="ECO:0000256" key="9">
    <source>
        <dbReference type="PIRSR" id="PIRSR001134-2"/>
    </source>
</evidence>
<organism evidence="12 13">
    <name type="scientific">Nocardiopsis composta</name>
    <dbReference type="NCBI Taxonomy" id="157465"/>
    <lineage>
        <taxon>Bacteria</taxon>
        <taxon>Bacillati</taxon>
        <taxon>Actinomycetota</taxon>
        <taxon>Actinomycetes</taxon>
        <taxon>Streptosporangiales</taxon>
        <taxon>Nocardiopsidaceae</taxon>
        <taxon>Nocardiopsis</taxon>
    </lineage>
</organism>
<evidence type="ECO:0000256" key="3">
    <source>
        <dbReference type="ARBA" id="ARBA00022729"/>
    </source>
</evidence>
<keyword evidence="7 9" id="KW-1015">Disulfide bond</keyword>
<evidence type="ECO:0000313" key="13">
    <source>
        <dbReference type="Proteomes" id="UP000572635"/>
    </source>
</evidence>
<keyword evidence="6" id="KW-0865">Zymogen</keyword>
<feature type="active site" description="Charge relay system" evidence="8">
    <location>
        <position position="342"/>
    </location>
</feature>
<keyword evidence="13" id="KW-1185">Reference proteome</keyword>
<feature type="active site" description="Charge relay system" evidence="8">
    <location>
        <position position="233"/>
    </location>
</feature>
<dbReference type="Gene3D" id="3.30.300.50">
    <property type="match status" value="2"/>
</dbReference>
<reference evidence="12 13" key="1">
    <citation type="submission" date="2020-08" db="EMBL/GenBank/DDBJ databases">
        <title>Sequencing the genomes of 1000 actinobacteria strains.</title>
        <authorList>
            <person name="Klenk H.-P."/>
        </authorList>
    </citation>
    <scope>NUCLEOTIDE SEQUENCE [LARGE SCALE GENOMIC DNA]</scope>
    <source>
        <strain evidence="12 13">DSM 44551</strain>
    </source>
</reference>
<dbReference type="InterPro" id="IPR009003">
    <property type="entry name" value="Peptidase_S1_PA"/>
</dbReference>
<dbReference type="GO" id="GO:0004252">
    <property type="term" value="F:serine-type endopeptidase activity"/>
    <property type="evidence" value="ECO:0007669"/>
    <property type="project" value="InterPro"/>
</dbReference>
<keyword evidence="5" id="KW-0720">Serine protease</keyword>
<dbReference type="GO" id="GO:0005576">
    <property type="term" value="C:extracellular region"/>
    <property type="evidence" value="ECO:0007669"/>
    <property type="project" value="InterPro"/>
</dbReference>
<dbReference type="GO" id="GO:0006508">
    <property type="term" value="P:proteolysis"/>
    <property type="evidence" value="ECO:0007669"/>
    <property type="project" value="UniProtKB-KW"/>
</dbReference>
<dbReference type="Pfam" id="PF02983">
    <property type="entry name" value="Pro_Al_protease"/>
    <property type="match status" value="1"/>
</dbReference>
<name>A0A7W8QQJ2_9ACTN</name>
<gene>
    <name evidence="12" type="ORF">HDA36_004842</name>
</gene>
<dbReference type="EC" id="3.4.21.-" evidence="12"/>
<keyword evidence="3" id="KW-0732">Signal</keyword>
<keyword evidence="4 12" id="KW-0378">Hydrolase</keyword>
<dbReference type="PIRSF" id="PIRSF001134">
    <property type="entry name" value="Streptogrisin"/>
    <property type="match status" value="1"/>
</dbReference>
<dbReference type="CDD" id="cd21112">
    <property type="entry name" value="alphaLP-like"/>
    <property type="match status" value="1"/>
</dbReference>
<dbReference type="Gene3D" id="2.40.10.10">
    <property type="entry name" value="Trypsin-like serine proteases"/>
    <property type="match status" value="2"/>
</dbReference>
<comment type="similarity">
    <text evidence="1">Belongs to the peptidase S1 family.</text>
</comment>
<feature type="domain" description="Peptidase S1A alpha-lytic prodomain" evidence="11">
    <location>
        <begin position="132"/>
        <end position="187"/>
    </location>
</feature>
<proteinExistence type="inferred from homology"/>
<sequence length="388" mass="38976">MQRSTIVRAAGGGALALGLVAAGALVYNGAGEPADVSAETVSGSEAQLPDELLEAMKRDLGLSEAEAAELVTAEAEARSTDSELRSSLGEGYGGSWFDIESGTLTVAVTDDSAAKEVKAAGAQAEVVEYGEDDLQKLVADLNSEGAELSDGIAGWYPDVQQDTVVITALEGEEAAAKEFAAAAGVPADAYTVETTSEKPRLYADIVGGDPYSTGGGRCSIGFATTEGFATAGHCGPEGTQVSSQDGSGTGTVTGSEFPGADMAVVQADDNWTPTPAVNDYEGGTVTVAGSEEAPEGSSICRSGSTTGWHCGTIEAKNQSVSYPEGTVNGLTQTDVCAEPGDSGGSWLSGDQAQGVTSGGSGNCSSGGTTFFQPINPILETYGATLLTG</sequence>
<evidence type="ECO:0000256" key="10">
    <source>
        <dbReference type="SAM" id="MobiDB-lite"/>
    </source>
</evidence>
<evidence type="ECO:0000256" key="5">
    <source>
        <dbReference type="ARBA" id="ARBA00022825"/>
    </source>
</evidence>
<feature type="disulfide bond" evidence="9">
    <location>
        <begin position="218"/>
        <end position="234"/>
    </location>
</feature>
<feature type="disulfide bond" evidence="9">
    <location>
        <begin position="300"/>
        <end position="310"/>
    </location>
</feature>
<comment type="caution">
    <text evidence="12">The sequence shown here is derived from an EMBL/GenBank/DDBJ whole genome shotgun (WGS) entry which is preliminary data.</text>
</comment>